<dbReference type="HAMAP" id="MF_02090">
    <property type="entry name" value="NadE_glutamine_dep"/>
    <property type="match status" value="1"/>
</dbReference>
<dbReference type="GO" id="GO:0003952">
    <property type="term" value="F:NAD+ synthase (glutamine-hydrolyzing) activity"/>
    <property type="evidence" value="ECO:0007669"/>
    <property type="project" value="UniProtKB-UniRule"/>
</dbReference>
<accession>N0B6M6</accession>
<dbReference type="GO" id="GO:0008795">
    <property type="term" value="F:NAD+ synthase activity"/>
    <property type="evidence" value="ECO:0007669"/>
    <property type="project" value="UniProtKB-UniRule"/>
</dbReference>
<evidence type="ECO:0000256" key="7">
    <source>
        <dbReference type="HAMAP-Rule" id="MF_02090"/>
    </source>
</evidence>
<evidence type="ECO:0000256" key="10">
    <source>
        <dbReference type="RuleBase" id="RU003811"/>
    </source>
</evidence>
<dbReference type="GO" id="GO:0005524">
    <property type="term" value="F:ATP binding"/>
    <property type="evidence" value="ECO:0007669"/>
    <property type="project" value="UniProtKB-UniRule"/>
</dbReference>
<dbReference type="PROSITE" id="PS50263">
    <property type="entry name" value="CN_HYDROLASE"/>
    <property type="match status" value="1"/>
</dbReference>
<dbReference type="KEGG" id="hdt:HYPDE_31038"/>
<comment type="catalytic activity">
    <reaction evidence="7 8">
        <text>deamido-NAD(+) + L-glutamine + ATP + H2O = L-glutamate + AMP + diphosphate + NAD(+) + H(+)</text>
        <dbReference type="Rhea" id="RHEA:24384"/>
        <dbReference type="ChEBI" id="CHEBI:15377"/>
        <dbReference type="ChEBI" id="CHEBI:15378"/>
        <dbReference type="ChEBI" id="CHEBI:29985"/>
        <dbReference type="ChEBI" id="CHEBI:30616"/>
        <dbReference type="ChEBI" id="CHEBI:33019"/>
        <dbReference type="ChEBI" id="CHEBI:57540"/>
        <dbReference type="ChEBI" id="CHEBI:58359"/>
        <dbReference type="ChEBI" id="CHEBI:58437"/>
        <dbReference type="ChEBI" id="CHEBI:456215"/>
        <dbReference type="EC" id="6.3.5.1"/>
    </reaction>
</comment>
<feature type="binding site" evidence="7">
    <location>
        <position position="171"/>
    </location>
    <ligand>
        <name>L-glutamine</name>
        <dbReference type="ChEBI" id="CHEBI:58359"/>
    </ligand>
</feature>
<feature type="domain" description="CN hydrolase" evidence="12">
    <location>
        <begin position="1"/>
        <end position="241"/>
    </location>
</feature>
<dbReference type="PROSITE" id="PS00920">
    <property type="entry name" value="NITRIL_CHT_1"/>
    <property type="match status" value="1"/>
</dbReference>
<gene>
    <name evidence="7" type="primary">nadE</name>
    <name evidence="13" type="ORF">HYPDE_31038</name>
</gene>
<name>N0B6M6_9HYPH</name>
<feature type="active site" description="Proton acceptor" evidence="9">
    <location>
        <position position="41"/>
    </location>
</feature>
<keyword evidence="5 7" id="KW-0067">ATP-binding</keyword>
<comment type="similarity">
    <text evidence="10">Belongs to the NAD synthetase family.</text>
</comment>
<dbReference type="HOGENOM" id="CLU_022313_2_0_5"/>
<dbReference type="Proteomes" id="UP000005952">
    <property type="component" value="Chromosome"/>
</dbReference>
<evidence type="ECO:0000256" key="1">
    <source>
        <dbReference type="ARBA" id="ARBA00005188"/>
    </source>
</evidence>
<evidence type="ECO:0000256" key="8">
    <source>
        <dbReference type="PIRNR" id="PIRNR006630"/>
    </source>
</evidence>
<feature type="binding site" evidence="7">
    <location>
        <position position="115"/>
    </location>
    <ligand>
        <name>L-glutamine</name>
        <dbReference type="ChEBI" id="CHEBI:58359"/>
    </ligand>
</feature>
<dbReference type="AlphaFoldDB" id="N0B6M6"/>
<feature type="compositionally biased region" description="Basic and acidic residues" evidence="11">
    <location>
        <begin position="538"/>
        <end position="550"/>
    </location>
</feature>
<dbReference type="InterPro" id="IPR003010">
    <property type="entry name" value="C-N_Hydrolase"/>
</dbReference>
<keyword evidence="14" id="KW-1185">Reference proteome</keyword>
<feature type="binding site" evidence="7">
    <location>
        <begin position="286"/>
        <end position="293"/>
    </location>
    <ligand>
        <name>ATP</name>
        <dbReference type="ChEBI" id="CHEBI:30616"/>
    </ligand>
</feature>
<dbReference type="SUPFAM" id="SSF52402">
    <property type="entry name" value="Adenine nucleotide alpha hydrolases-like"/>
    <property type="match status" value="1"/>
</dbReference>
<evidence type="ECO:0000256" key="2">
    <source>
        <dbReference type="ARBA" id="ARBA00007145"/>
    </source>
</evidence>
<dbReference type="UniPathway" id="UPA00253">
    <property type="reaction ID" value="UER00334"/>
</dbReference>
<dbReference type="Gene3D" id="3.40.50.620">
    <property type="entry name" value="HUPs"/>
    <property type="match status" value="1"/>
</dbReference>
<comment type="pathway">
    <text evidence="1 7 8">Cofactor biosynthesis; NAD(+) biosynthesis; NAD(+) from deamido-NAD(+) (L-Gln route): step 1/1.</text>
</comment>
<dbReference type="GO" id="GO:0004359">
    <property type="term" value="F:glutaminase activity"/>
    <property type="evidence" value="ECO:0007669"/>
    <property type="project" value="InterPro"/>
</dbReference>
<feature type="active site" description="Nucleophile; for glutaminase activity" evidence="7">
    <location>
        <position position="145"/>
    </location>
</feature>
<evidence type="ECO:0000256" key="5">
    <source>
        <dbReference type="ARBA" id="ARBA00022840"/>
    </source>
</evidence>
<keyword evidence="6 7" id="KW-0520">NAD</keyword>
<evidence type="ECO:0000313" key="14">
    <source>
        <dbReference type="Proteomes" id="UP000005952"/>
    </source>
</evidence>
<reference evidence="13 14" key="1">
    <citation type="journal article" date="2013" name="Genome Announc.">
        <title>Genome sequences for three denitrifying bacterial strains isolated from a uranium- and nitrate-contaminated subsurface environment.</title>
        <authorList>
            <person name="Venkatramanan R."/>
            <person name="Prakash O."/>
            <person name="Woyke T."/>
            <person name="Chain P."/>
            <person name="Goodwin L.A."/>
            <person name="Watson D."/>
            <person name="Brooks S."/>
            <person name="Kostka J.E."/>
            <person name="Green S.J."/>
        </authorList>
    </citation>
    <scope>NUCLEOTIDE SEQUENCE [LARGE SCALE GENOMIC DNA]</scope>
    <source>
        <strain evidence="13 14">1NES1</strain>
    </source>
</reference>
<protein>
    <recommendedName>
        <fullName evidence="7 8">Glutamine-dependent NAD(+) synthetase</fullName>
        <ecNumber evidence="7 8">6.3.5.1</ecNumber>
    </recommendedName>
    <alternativeName>
        <fullName evidence="7 8">NAD(+) synthase [glutamine-hydrolyzing]</fullName>
    </alternativeName>
</protein>
<keyword evidence="3 7" id="KW-0436">Ligase</keyword>
<dbReference type="EMBL" id="CP005587">
    <property type="protein sequence ID" value="AGK57882.1"/>
    <property type="molecule type" value="Genomic_DNA"/>
</dbReference>
<evidence type="ECO:0000256" key="11">
    <source>
        <dbReference type="SAM" id="MobiDB-lite"/>
    </source>
</evidence>
<feature type="region of interest" description="Disordered" evidence="11">
    <location>
        <begin position="538"/>
        <end position="577"/>
    </location>
</feature>
<feature type="binding site" evidence="7">
    <location>
        <position position="393"/>
    </location>
    <ligand>
        <name>ATP</name>
        <dbReference type="ChEBI" id="CHEBI:30616"/>
    </ligand>
</feature>
<dbReference type="SUPFAM" id="SSF56317">
    <property type="entry name" value="Carbon-nitrogen hydrolase"/>
    <property type="match status" value="1"/>
</dbReference>
<evidence type="ECO:0000256" key="6">
    <source>
        <dbReference type="ARBA" id="ARBA00023027"/>
    </source>
</evidence>
<feature type="binding site" evidence="7">
    <location>
        <position position="369"/>
    </location>
    <ligand>
        <name>deamido-NAD(+)</name>
        <dbReference type="ChEBI" id="CHEBI:58437"/>
        <note>ligand shared between two neighboring subunits</note>
    </ligand>
</feature>
<dbReference type="eggNOG" id="COG0388">
    <property type="taxonomic scope" value="Bacteria"/>
</dbReference>
<dbReference type="InterPro" id="IPR014445">
    <property type="entry name" value="Gln-dep_NAD_synthase"/>
</dbReference>
<dbReference type="CDD" id="cd07570">
    <property type="entry name" value="GAT_Gln-NAD-synth"/>
    <property type="match status" value="1"/>
</dbReference>
<feature type="binding site" evidence="7">
    <location>
        <position position="177"/>
    </location>
    <ligand>
        <name>L-glutamine</name>
        <dbReference type="ChEBI" id="CHEBI:58359"/>
    </ligand>
</feature>
<dbReference type="InterPro" id="IPR036526">
    <property type="entry name" value="C-N_Hydrolase_sf"/>
</dbReference>
<dbReference type="FunFam" id="3.40.50.620:FF:000106">
    <property type="entry name" value="Glutamine-dependent NAD(+) synthetase"/>
    <property type="match status" value="1"/>
</dbReference>
<feature type="binding site" evidence="7">
    <location>
        <position position="398"/>
    </location>
    <ligand>
        <name>deamido-NAD(+)</name>
        <dbReference type="ChEBI" id="CHEBI:58437"/>
        <note>ligand shared between two neighboring subunits</note>
    </ligand>
</feature>
<dbReference type="Pfam" id="PF02540">
    <property type="entry name" value="NAD_synthase"/>
    <property type="match status" value="1"/>
</dbReference>
<comment type="similarity">
    <text evidence="2 7 8">In the C-terminal section; belongs to the NAD synthetase family.</text>
</comment>
<dbReference type="Gene3D" id="3.60.110.10">
    <property type="entry name" value="Carbon-nitrogen hydrolase"/>
    <property type="match status" value="1"/>
</dbReference>
<dbReference type="STRING" id="670307.HYPDE_31038"/>
<dbReference type="GO" id="GO:0009435">
    <property type="term" value="P:NAD+ biosynthetic process"/>
    <property type="evidence" value="ECO:0007669"/>
    <property type="project" value="UniProtKB-UniRule"/>
</dbReference>
<dbReference type="PANTHER" id="PTHR23090:SF9">
    <property type="entry name" value="GLUTAMINE-DEPENDENT NAD(+) SYNTHETASE"/>
    <property type="match status" value="1"/>
</dbReference>
<dbReference type="RefSeq" id="WP_015597914.1">
    <property type="nucleotide sequence ID" value="NC_021172.1"/>
</dbReference>
<feature type="active site" description="Proton acceptor; for glutaminase activity" evidence="7">
    <location>
        <position position="41"/>
    </location>
</feature>
<dbReference type="GO" id="GO:0005737">
    <property type="term" value="C:cytoplasm"/>
    <property type="evidence" value="ECO:0007669"/>
    <property type="project" value="InterPro"/>
</dbReference>
<dbReference type="eggNOG" id="COG0171">
    <property type="taxonomic scope" value="Bacteria"/>
</dbReference>
<comment type="function">
    <text evidence="7">Catalyzes the ATP-dependent amidation of deamido-NAD to form NAD. Uses L-glutamine as a nitrogen source.</text>
</comment>
<evidence type="ECO:0000256" key="3">
    <source>
        <dbReference type="ARBA" id="ARBA00022598"/>
    </source>
</evidence>
<dbReference type="InterPro" id="IPR000132">
    <property type="entry name" value="Nitrilase/CN_hydratase_CS"/>
</dbReference>
<organism evidence="13 14">
    <name type="scientific">Hyphomicrobium denitrificans 1NES1</name>
    <dbReference type="NCBI Taxonomy" id="670307"/>
    <lineage>
        <taxon>Bacteria</taxon>
        <taxon>Pseudomonadati</taxon>
        <taxon>Pseudomonadota</taxon>
        <taxon>Alphaproteobacteria</taxon>
        <taxon>Hyphomicrobiales</taxon>
        <taxon>Hyphomicrobiaceae</taxon>
        <taxon>Hyphomicrobium</taxon>
    </lineage>
</organism>
<evidence type="ECO:0000313" key="13">
    <source>
        <dbReference type="EMBL" id="AGK57882.1"/>
    </source>
</evidence>
<evidence type="ECO:0000256" key="9">
    <source>
        <dbReference type="PROSITE-ProRule" id="PRU10139"/>
    </source>
</evidence>
<evidence type="ECO:0000259" key="12">
    <source>
        <dbReference type="PROSITE" id="PS50263"/>
    </source>
</evidence>
<dbReference type="Pfam" id="PF00795">
    <property type="entry name" value="CN_hydrolase"/>
    <property type="match status" value="1"/>
</dbReference>
<dbReference type="CDD" id="cd00553">
    <property type="entry name" value="NAD_synthase"/>
    <property type="match status" value="1"/>
</dbReference>
<dbReference type="PANTHER" id="PTHR23090">
    <property type="entry name" value="NH 3 /GLUTAMINE-DEPENDENT NAD + SYNTHETASE"/>
    <property type="match status" value="1"/>
</dbReference>
<dbReference type="NCBIfam" id="TIGR00552">
    <property type="entry name" value="nadE"/>
    <property type="match status" value="1"/>
</dbReference>
<feature type="active site" description="For glutaminase activity" evidence="7">
    <location>
        <position position="109"/>
    </location>
</feature>
<dbReference type="EC" id="6.3.5.1" evidence="7 8"/>
<proteinExistence type="inferred from homology"/>
<dbReference type="InterPro" id="IPR003694">
    <property type="entry name" value="NAD_synthase"/>
</dbReference>
<dbReference type="InterPro" id="IPR022310">
    <property type="entry name" value="NAD/GMP_synthase"/>
</dbReference>
<sequence>MRIALAQLNPTVGDLVGNARRAAEAHAQAKTLGADVIVFPELFLNGYPPEDLVLKLAFQDATRVELERLAARCADGPAILIGTIWRVNGKVYNAVALLDHGGIEAVTVKADLPNYGVFDEKRVFAAGPMPGPLNVRGVRIGVPICEDIWASEVVETLAETGAEIIISPNGSPFDWHKPDTRMNIAVARVTESGLPLAYLNQVGGQDELVFDGASFVLNGDCSLAVQLPAWREALVLTEWQRTPPGWTCKSGEVAKLIEGSAAAYHACVLGLRDYVDKNSFPGVVLGLSGGIDSALVAAIAVDALGPDRVHAVMLPSKFTSDESLEDAAQCANALGIRYDKVSIEPAVAGLAWGLKDLFAGTNADTTEENLQSRVRGTILMAISNKFGAMLVTTGNKSEMSVGYATLYGDMNGGFNPIKDLYKTEVYVLARWRNAHRPEGALGPQAVVIPERILTKAPTAELRANQTDQDSLPPYDELDDILVSLVEKEMPVADVIARGHAPETVKKVERLLYLAEYKRRQAAPGVKISSRNFGRDRRYPITNRFREDIPSEKLQSGADAPNEAVESPALSKNRKIAK</sequence>
<dbReference type="GO" id="GO:0000257">
    <property type="term" value="F:nitrilase activity"/>
    <property type="evidence" value="ECO:0007669"/>
    <property type="project" value="UniProtKB-ARBA"/>
</dbReference>
<keyword evidence="4 7" id="KW-0547">Nucleotide-binding</keyword>
<feature type="binding site" evidence="7">
    <location>
        <position position="517"/>
    </location>
    <ligand>
        <name>deamido-NAD(+)</name>
        <dbReference type="ChEBI" id="CHEBI:58437"/>
        <note>ligand shared between two neighboring subunits</note>
    </ligand>
</feature>
<comment type="caution">
    <text evidence="7">Lacks conserved residue(s) required for the propagation of feature annotation.</text>
</comment>
<evidence type="ECO:0000256" key="4">
    <source>
        <dbReference type="ARBA" id="ARBA00022741"/>
    </source>
</evidence>
<dbReference type="PIRSF" id="PIRSF006630">
    <property type="entry name" value="NADS_GAT"/>
    <property type="match status" value="1"/>
</dbReference>
<dbReference type="NCBIfam" id="NF010588">
    <property type="entry name" value="PRK13981.1"/>
    <property type="match status" value="1"/>
</dbReference>
<dbReference type="InterPro" id="IPR014729">
    <property type="entry name" value="Rossmann-like_a/b/a_fold"/>
</dbReference>